<evidence type="ECO:0000256" key="3">
    <source>
        <dbReference type="ARBA" id="ARBA00022989"/>
    </source>
</evidence>
<name>A0A7S4DSP1_9EUKA</name>
<proteinExistence type="predicted"/>
<dbReference type="GO" id="GO:0140268">
    <property type="term" value="C:endoplasmic reticulum-plasma membrane contact site"/>
    <property type="evidence" value="ECO:0007669"/>
    <property type="project" value="TreeGrafter"/>
</dbReference>
<sequence length="835" mass="92748">MSEVEDVILSKGGQEKSHVFRKLFNLPKSERLEINYSCAYLKKILLQGRLYLSKNYLCFYSNVFGYETRVVLAMADIVDVSKKNTAMVIPNAIEVDTLDSKYFFASFLSRDHAFDNIKERVRAYQEPRSHIPRSPQEEAPVFEAKEKEQEEEDSESNERGITVNPLLKAEGEHKNNELPSERSLVSTQTVIEPEEMGVRDDIENKENIDDQSGHINEEKDSKRPARPKLQKTGSEIKGKEENKSDDVEEAALKKKQPIIPTAETQFRTSHRTFPKRVPSNPKDSKTKTKTKTPSPPRRGSHSQSPPRTDATRPKAKKPNPRVVSEQQPTSTVRKRRVGRAVSAMTGESSGSHVSPPGLVSTSKSSRITSRPRNLARSESYDSVSSETKDQRAKKNSAKHPPPIKTPVFESPLPPSLDGRGVVDFTRAGVARYPFSSRAFWDMFMSDTCEAPMGEFHRLEGDEQFKYTVWKPVPGKSKGLTRTRDIFFIKTNLSGPLGPKQTRVHKIQRSLTLPGLLVIDSHSIMPDVPYGGYFHVAIRWVIVDTKTYNHGVPAKYKKYCPTHEPTQVDDKPKLEKKGMTCCLAQMWTSVEFSKFTVIKYQIRSFANTGVRGFVKNWIKYSKAQIEALPSSVLKALRAKDEAMGPVAVEPAGPVGVGVELIDSKKGSAASVAQKLMAPSPPVQRTPVGKGGLLKYVGGMVVGDEGLLTLAEGVGLALVLLVVLFVMVLLVTVGYWRSPSQELIAEEAKRLVASASSLATTGALAQVNALARDLPPSMNLALMEAQAGSIGEGLEGILIREEANEKQELLSLRDDMLQLRDRLAVLKARMIQEETQE</sequence>
<dbReference type="InterPro" id="IPR011993">
    <property type="entry name" value="PH-like_dom_sf"/>
</dbReference>
<keyword evidence="2 7" id="KW-0812">Transmembrane</keyword>
<comment type="subcellular location">
    <subcellularLocation>
        <location evidence="1">Membrane</location>
        <topology evidence="1">Single-pass membrane protein</topology>
    </subcellularLocation>
</comment>
<evidence type="ECO:0000256" key="2">
    <source>
        <dbReference type="ARBA" id="ARBA00022692"/>
    </source>
</evidence>
<evidence type="ECO:0000256" key="4">
    <source>
        <dbReference type="ARBA" id="ARBA00023136"/>
    </source>
</evidence>
<dbReference type="PANTHER" id="PTHR23319">
    <property type="entry name" value="GRAM DOMAIN CONTAINING 1B, ISOFORM E"/>
    <property type="match status" value="1"/>
</dbReference>
<organism evidence="9">
    <name type="scientific">Lotharella globosa</name>
    <dbReference type="NCBI Taxonomy" id="91324"/>
    <lineage>
        <taxon>Eukaryota</taxon>
        <taxon>Sar</taxon>
        <taxon>Rhizaria</taxon>
        <taxon>Cercozoa</taxon>
        <taxon>Chlorarachniophyceae</taxon>
        <taxon>Lotharella</taxon>
    </lineage>
</organism>
<dbReference type="AlphaFoldDB" id="A0A7S4DSP1"/>
<dbReference type="GO" id="GO:0032934">
    <property type="term" value="F:sterol binding"/>
    <property type="evidence" value="ECO:0007669"/>
    <property type="project" value="TreeGrafter"/>
</dbReference>
<keyword evidence="5" id="KW-0175">Coiled coil</keyword>
<feature type="transmembrane region" description="Helical" evidence="7">
    <location>
        <begin position="712"/>
        <end position="734"/>
    </location>
</feature>
<dbReference type="InterPro" id="IPR051482">
    <property type="entry name" value="Cholesterol_transport"/>
</dbReference>
<feature type="coiled-coil region" evidence="5">
    <location>
        <begin position="800"/>
        <end position="834"/>
    </location>
</feature>
<gene>
    <name evidence="9" type="ORF">LGLO00237_LOCUS19239</name>
</gene>
<evidence type="ECO:0000256" key="1">
    <source>
        <dbReference type="ARBA" id="ARBA00004167"/>
    </source>
</evidence>
<dbReference type="Gene3D" id="2.30.29.30">
    <property type="entry name" value="Pleckstrin-homology domain (PH domain)/Phosphotyrosine-binding domain (PTB)"/>
    <property type="match status" value="1"/>
</dbReference>
<feature type="compositionally biased region" description="Basic and acidic residues" evidence="6">
    <location>
        <begin position="169"/>
        <end position="180"/>
    </location>
</feature>
<dbReference type="CDD" id="cd13220">
    <property type="entry name" value="PH-GRAM_GRAMDC"/>
    <property type="match status" value="1"/>
</dbReference>
<dbReference type="InterPro" id="IPR031968">
    <property type="entry name" value="VASt"/>
</dbReference>
<dbReference type="Pfam" id="PF16016">
    <property type="entry name" value="VASt"/>
    <property type="match status" value="1"/>
</dbReference>
<keyword evidence="3 7" id="KW-1133">Transmembrane helix</keyword>
<dbReference type="SMART" id="SM00568">
    <property type="entry name" value="GRAM"/>
    <property type="match status" value="1"/>
</dbReference>
<dbReference type="InterPro" id="IPR004182">
    <property type="entry name" value="GRAM"/>
</dbReference>
<protein>
    <recommendedName>
        <fullName evidence="8">VASt domain-containing protein</fullName>
    </recommendedName>
</protein>
<dbReference type="Pfam" id="PF02893">
    <property type="entry name" value="GRAM"/>
    <property type="match status" value="1"/>
</dbReference>
<keyword evidence="4 7" id="KW-0472">Membrane</keyword>
<feature type="domain" description="VASt" evidence="8">
    <location>
        <begin position="423"/>
        <end position="628"/>
    </location>
</feature>
<dbReference type="PANTHER" id="PTHR23319:SF4">
    <property type="entry name" value="GRAM DOMAIN CONTAINING 1B, ISOFORM E"/>
    <property type="match status" value="1"/>
</dbReference>
<dbReference type="GO" id="GO:0032366">
    <property type="term" value="P:intracellular sterol transport"/>
    <property type="evidence" value="ECO:0007669"/>
    <property type="project" value="TreeGrafter"/>
</dbReference>
<evidence type="ECO:0000259" key="8">
    <source>
        <dbReference type="PROSITE" id="PS51778"/>
    </source>
</evidence>
<evidence type="ECO:0000256" key="5">
    <source>
        <dbReference type="SAM" id="Coils"/>
    </source>
</evidence>
<feature type="region of interest" description="Disordered" evidence="6">
    <location>
        <begin position="125"/>
        <end position="412"/>
    </location>
</feature>
<feature type="compositionally biased region" description="Basic and acidic residues" evidence="6">
    <location>
        <begin position="234"/>
        <end position="245"/>
    </location>
</feature>
<accession>A0A7S4DSP1</accession>
<dbReference type="PROSITE" id="PS51778">
    <property type="entry name" value="VAST"/>
    <property type="match status" value="1"/>
</dbReference>
<evidence type="ECO:0000256" key="6">
    <source>
        <dbReference type="SAM" id="MobiDB-lite"/>
    </source>
</evidence>
<dbReference type="EMBL" id="HBIV01026835">
    <property type="protein sequence ID" value="CAE0667617.1"/>
    <property type="molecule type" value="Transcribed_RNA"/>
</dbReference>
<dbReference type="GO" id="GO:0005886">
    <property type="term" value="C:plasma membrane"/>
    <property type="evidence" value="ECO:0007669"/>
    <property type="project" value="TreeGrafter"/>
</dbReference>
<dbReference type="GO" id="GO:0120015">
    <property type="term" value="F:sterol transfer activity"/>
    <property type="evidence" value="ECO:0007669"/>
    <property type="project" value="TreeGrafter"/>
</dbReference>
<reference evidence="9" key="1">
    <citation type="submission" date="2021-01" db="EMBL/GenBank/DDBJ databases">
        <authorList>
            <person name="Corre E."/>
            <person name="Pelletier E."/>
            <person name="Niang G."/>
            <person name="Scheremetjew M."/>
            <person name="Finn R."/>
            <person name="Kale V."/>
            <person name="Holt S."/>
            <person name="Cochrane G."/>
            <person name="Meng A."/>
            <person name="Brown T."/>
            <person name="Cohen L."/>
        </authorList>
    </citation>
    <scope>NUCLEOTIDE SEQUENCE</scope>
    <source>
        <strain evidence="9">CCCM811</strain>
    </source>
</reference>
<feature type="compositionally biased region" description="Polar residues" evidence="6">
    <location>
        <begin position="359"/>
        <end position="371"/>
    </location>
</feature>
<evidence type="ECO:0000256" key="7">
    <source>
        <dbReference type="SAM" id="Phobius"/>
    </source>
</evidence>
<feature type="compositionally biased region" description="Basic and acidic residues" evidence="6">
    <location>
        <begin position="196"/>
        <end position="223"/>
    </location>
</feature>
<evidence type="ECO:0000313" key="9">
    <source>
        <dbReference type="EMBL" id="CAE0667617.1"/>
    </source>
</evidence>
<dbReference type="GO" id="GO:0005789">
    <property type="term" value="C:endoplasmic reticulum membrane"/>
    <property type="evidence" value="ECO:0007669"/>
    <property type="project" value="TreeGrafter"/>
</dbReference>